<feature type="non-terminal residue" evidence="2">
    <location>
        <position position="198"/>
    </location>
</feature>
<protein>
    <recommendedName>
        <fullName evidence="4">BTB/POZ domain-containing protein 9</fullName>
    </recommendedName>
</protein>
<dbReference type="InterPro" id="IPR052407">
    <property type="entry name" value="BTB_POZ_domain_cont_9"/>
</dbReference>
<dbReference type="Gene3D" id="2.60.120.260">
    <property type="entry name" value="Galactose-binding domain-like"/>
    <property type="match status" value="1"/>
</dbReference>
<proteinExistence type="predicted"/>
<dbReference type="FunFam" id="2.60.120.260:FF:000051">
    <property type="entry name" value="BTB/POZ domain-containing protein 9"/>
    <property type="match status" value="1"/>
</dbReference>
<keyword evidence="3" id="KW-1185">Reference proteome</keyword>
<evidence type="ECO:0000256" key="1">
    <source>
        <dbReference type="SAM" id="MobiDB-lite"/>
    </source>
</evidence>
<dbReference type="EMBL" id="OC866917">
    <property type="protein sequence ID" value="CAD7633214.1"/>
    <property type="molecule type" value="Genomic_DNA"/>
</dbReference>
<dbReference type="OrthoDB" id="9997739at2759"/>
<dbReference type="GO" id="GO:0005737">
    <property type="term" value="C:cytoplasm"/>
    <property type="evidence" value="ECO:0007669"/>
    <property type="project" value="TreeGrafter"/>
</dbReference>
<evidence type="ECO:0000313" key="2">
    <source>
        <dbReference type="EMBL" id="CAD7633214.1"/>
    </source>
</evidence>
<name>A0A7R9Q696_9ACAR</name>
<organism evidence="2">
    <name type="scientific">Medioppia subpectinata</name>
    <dbReference type="NCBI Taxonomy" id="1979941"/>
    <lineage>
        <taxon>Eukaryota</taxon>
        <taxon>Metazoa</taxon>
        <taxon>Ecdysozoa</taxon>
        <taxon>Arthropoda</taxon>
        <taxon>Chelicerata</taxon>
        <taxon>Arachnida</taxon>
        <taxon>Acari</taxon>
        <taxon>Acariformes</taxon>
        <taxon>Sarcoptiformes</taxon>
        <taxon>Oribatida</taxon>
        <taxon>Brachypylina</taxon>
        <taxon>Oppioidea</taxon>
        <taxon>Oppiidae</taxon>
        <taxon>Medioppia</taxon>
    </lineage>
</organism>
<dbReference type="GO" id="GO:0008344">
    <property type="term" value="P:adult locomotory behavior"/>
    <property type="evidence" value="ECO:0007669"/>
    <property type="project" value="TreeGrafter"/>
</dbReference>
<dbReference type="GO" id="GO:0050804">
    <property type="term" value="P:modulation of chemical synaptic transmission"/>
    <property type="evidence" value="ECO:0007669"/>
    <property type="project" value="TreeGrafter"/>
</dbReference>
<dbReference type="GO" id="GO:0048512">
    <property type="term" value="P:circadian behavior"/>
    <property type="evidence" value="ECO:0007669"/>
    <property type="project" value="TreeGrafter"/>
</dbReference>
<gene>
    <name evidence="2" type="ORF">OSB1V03_LOCUS13612</name>
</gene>
<dbReference type="EMBL" id="CAJPIZ010012342">
    <property type="protein sequence ID" value="CAG2113644.1"/>
    <property type="molecule type" value="Genomic_DNA"/>
</dbReference>
<evidence type="ECO:0008006" key="4">
    <source>
        <dbReference type="Google" id="ProtNLM"/>
    </source>
</evidence>
<dbReference type="SUPFAM" id="SSF49785">
    <property type="entry name" value="Galactose-binding domain-like"/>
    <property type="match status" value="1"/>
</dbReference>
<feature type="region of interest" description="Disordered" evidence="1">
    <location>
        <begin position="140"/>
        <end position="163"/>
    </location>
</feature>
<reference evidence="2" key="1">
    <citation type="submission" date="2020-11" db="EMBL/GenBank/DDBJ databases">
        <authorList>
            <person name="Tran Van P."/>
        </authorList>
    </citation>
    <scope>NUCLEOTIDE SEQUENCE</scope>
</reference>
<accession>A0A7R9Q696</accession>
<dbReference type="PANTHER" id="PTHR46306">
    <property type="entry name" value="BTB/POZ DOMAIN-CONTAINING PROTEIN 9"/>
    <property type="match status" value="1"/>
</dbReference>
<dbReference type="InterPro" id="IPR008979">
    <property type="entry name" value="Galactose-bd-like_sf"/>
</dbReference>
<sequence>PSYNVASIRNSAHVIEGVSRTRNALINGDSKNYDWDTGYTCHQLGSGAIVVQLSQPFMIDSMRLLLWDTDKRSYSYYVEVSVDQQNWSMVADKRKEFCRSWQVLRFERRPVVFIRIVGVYNSANEVFHCVHFECPAQVSDESSTLDDGSDDSGEDVPDDPNIEEEMAVVAVGGNELVVEESVQQVMDIWAEGDANDEN</sequence>
<dbReference type="PANTHER" id="PTHR46306:SF1">
    <property type="entry name" value="BTB_POZ DOMAIN-CONTAINING PROTEIN 9"/>
    <property type="match status" value="1"/>
</dbReference>
<feature type="compositionally biased region" description="Acidic residues" evidence="1">
    <location>
        <begin position="143"/>
        <end position="163"/>
    </location>
</feature>
<evidence type="ECO:0000313" key="3">
    <source>
        <dbReference type="Proteomes" id="UP000759131"/>
    </source>
</evidence>
<dbReference type="Proteomes" id="UP000759131">
    <property type="component" value="Unassembled WGS sequence"/>
</dbReference>
<dbReference type="AlphaFoldDB" id="A0A7R9Q696"/>